<protein>
    <recommendedName>
        <fullName evidence="4">Secreted protein</fullName>
    </recommendedName>
</protein>
<keyword evidence="3" id="KW-1185">Reference proteome</keyword>
<gene>
    <name evidence="2" type="ORF">NG799_08135</name>
</gene>
<comment type="caution">
    <text evidence="2">The sequence shown here is derived from an EMBL/GenBank/DDBJ whole genome shotgun (WGS) entry which is preliminary data.</text>
</comment>
<dbReference type="RefSeq" id="WP_368005946.1">
    <property type="nucleotide sequence ID" value="NZ_JAMXFF010000009.1"/>
</dbReference>
<feature type="signal peptide" evidence="1">
    <location>
        <begin position="1"/>
        <end position="18"/>
    </location>
</feature>
<accession>A0ABT2MQP6</accession>
<evidence type="ECO:0000313" key="2">
    <source>
        <dbReference type="EMBL" id="MCT7966300.1"/>
    </source>
</evidence>
<keyword evidence="1" id="KW-0732">Signal</keyword>
<reference evidence="2 3" key="1">
    <citation type="journal article" date="2022" name="Front. Microbiol.">
        <title>High genomic differentiation and limited gene flow indicate recent cryptic speciation within the genus Laspinema (cyanobacteria).</title>
        <authorList>
            <person name="Stanojkovic A."/>
            <person name="Skoupy S."/>
            <person name="Skaloud P."/>
            <person name="Dvorak P."/>
        </authorList>
    </citation>
    <scope>NUCLEOTIDE SEQUENCE [LARGE SCALE GENOMIC DNA]</scope>
    <source>
        <strain evidence="2 3">D2a</strain>
    </source>
</reference>
<feature type="chain" id="PRO_5045446636" description="Secreted protein" evidence="1">
    <location>
        <begin position="19"/>
        <end position="66"/>
    </location>
</feature>
<dbReference type="EMBL" id="JAMXFF010000009">
    <property type="protein sequence ID" value="MCT7966300.1"/>
    <property type="molecule type" value="Genomic_DNA"/>
</dbReference>
<proteinExistence type="predicted"/>
<dbReference type="Proteomes" id="UP001525890">
    <property type="component" value="Unassembled WGS sequence"/>
</dbReference>
<organism evidence="2 3">
    <name type="scientific">Laspinema palackyanum D2a</name>
    <dbReference type="NCBI Taxonomy" id="2953684"/>
    <lineage>
        <taxon>Bacteria</taxon>
        <taxon>Bacillati</taxon>
        <taxon>Cyanobacteriota</taxon>
        <taxon>Cyanophyceae</taxon>
        <taxon>Oscillatoriophycideae</taxon>
        <taxon>Oscillatoriales</taxon>
        <taxon>Laspinemataceae</taxon>
        <taxon>Laspinema</taxon>
        <taxon>Laspinema palackyanum</taxon>
    </lineage>
</organism>
<name>A0ABT2MQP6_9CYAN</name>
<evidence type="ECO:0000256" key="1">
    <source>
        <dbReference type="SAM" id="SignalP"/>
    </source>
</evidence>
<evidence type="ECO:0000313" key="3">
    <source>
        <dbReference type="Proteomes" id="UP001525890"/>
    </source>
</evidence>
<sequence>MKRLFWISIMGLSATLIAAVQIKSQPLILCDYEVPPVCSDPSGCHPELVCSPLSEAIAKGAEKLGG</sequence>
<evidence type="ECO:0008006" key="4">
    <source>
        <dbReference type="Google" id="ProtNLM"/>
    </source>
</evidence>